<feature type="domain" description="RCK C-terminal" evidence="9">
    <location>
        <begin position="259"/>
        <end position="343"/>
    </location>
</feature>
<dbReference type="SUPFAM" id="SSF116726">
    <property type="entry name" value="TrkA C-terminal domain-like"/>
    <property type="match status" value="1"/>
</dbReference>
<dbReference type="PANTHER" id="PTHR30445:SF3">
    <property type="entry name" value="TRANSPORT PROTEIN YIDE-RELATED"/>
    <property type="match status" value="1"/>
</dbReference>
<keyword evidence="7 8" id="KW-0472">Membrane</keyword>
<accession>A0ABV6V2Q7</accession>
<dbReference type="InterPro" id="IPR006512">
    <property type="entry name" value="YidE_YbjL"/>
</dbReference>
<feature type="transmembrane region" description="Helical" evidence="8">
    <location>
        <begin position="148"/>
        <end position="169"/>
    </location>
</feature>
<dbReference type="Pfam" id="PF06826">
    <property type="entry name" value="Asp-Al_Ex"/>
    <property type="match status" value="2"/>
</dbReference>
<dbReference type="InterPro" id="IPR006037">
    <property type="entry name" value="RCK_C"/>
</dbReference>
<dbReference type="Proteomes" id="UP001592582">
    <property type="component" value="Unassembled WGS sequence"/>
</dbReference>
<evidence type="ECO:0000256" key="6">
    <source>
        <dbReference type="ARBA" id="ARBA00022989"/>
    </source>
</evidence>
<dbReference type="RefSeq" id="WP_380501431.1">
    <property type="nucleotide sequence ID" value="NZ_JBHEZX010000001.1"/>
</dbReference>
<evidence type="ECO:0000313" key="10">
    <source>
        <dbReference type="EMBL" id="MFC1408004.1"/>
    </source>
</evidence>
<dbReference type="EMBL" id="JBHEZX010000001">
    <property type="protein sequence ID" value="MFC1408004.1"/>
    <property type="molecule type" value="Genomic_DNA"/>
</dbReference>
<keyword evidence="5 8" id="KW-0812">Transmembrane</keyword>
<comment type="subcellular location">
    <subcellularLocation>
        <location evidence="1">Cell membrane</location>
        <topology evidence="1">Multi-pass membrane protein</topology>
    </subcellularLocation>
</comment>
<dbReference type="PROSITE" id="PS51202">
    <property type="entry name" value="RCK_C"/>
    <property type="match status" value="1"/>
</dbReference>
<feature type="transmembrane region" description="Helical" evidence="8">
    <location>
        <begin position="88"/>
        <end position="109"/>
    </location>
</feature>
<feature type="transmembrane region" description="Helical" evidence="8">
    <location>
        <begin position="505"/>
        <end position="524"/>
    </location>
</feature>
<keyword evidence="3" id="KW-0813">Transport</keyword>
<evidence type="ECO:0000256" key="7">
    <source>
        <dbReference type="ARBA" id="ARBA00023136"/>
    </source>
</evidence>
<organism evidence="10 11">
    <name type="scientific">Streptacidiphilus alkalitolerans</name>
    <dbReference type="NCBI Taxonomy" id="3342712"/>
    <lineage>
        <taxon>Bacteria</taxon>
        <taxon>Bacillati</taxon>
        <taxon>Actinomycetota</taxon>
        <taxon>Actinomycetes</taxon>
        <taxon>Kitasatosporales</taxon>
        <taxon>Streptomycetaceae</taxon>
        <taxon>Streptacidiphilus</taxon>
    </lineage>
</organism>
<protein>
    <submittedName>
        <fullName evidence="10">Aspartate:alanine exchanger family transporter</fullName>
    </submittedName>
</protein>
<feature type="transmembrane region" description="Helical" evidence="8">
    <location>
        <begin position="416"/>
        <end position="434"/>
    </location>
</feature>
<comment type="similarity">
    <text evidence="2">Belongs to the AAE transporter (TC 2.A.81) family.</text>
</comment>
<evidence type="ECO:0000259" key="9">
    <source>
        <dbReference type="PROSITE" id="PS51202"/>
    </source>
</evidence>
<evidence type="ECO:0000256" key="2">
    <source>
        <dbReference type="ARBA" id="ARBA00009854"/>
    </source>
</evidence>
<keyword evidence="4" id="KW-1003">Cell membrane</keyword>
<feature type="transmembrane region" description="Helical" evidence="8">
    <location>
        <begin position="351"/>
        <end position="372"/>
    </location>
</feature>
<dbReference type="PANTHER" id="PTHR30445">
    <property type="entry name" value="K(+)_H(+) ANTIPORTER SUBUNIT KHTT"/>
    <property type="match status" value="1"/>
</dbReference>
<comment type="caution">
    <text evidence="10">The sequence shown here is derived from an EMBL/GenBank/DDBJ whole genome shotgun (WGS) entry which is preliminary data.</text>
</comment>
<feature type="transmembrane region" description="Helical" evidence="8">
    <location>
        <begin position="33"/>
        <end position="53"/>
    </location>
</feature>
<name>A0ABV6V2Q7_9ACTN</name>
<dbReference type="InterPro" id="IPR036721">
    <property type="entry name" value="RCK_C_sf"/>
</dbReference>
<evidence type="ECO:0000313" key="11">
    <source>
        <dbReference type="Proteomes" id="UP001592582"/>
    </source>
</evidence>
<keyword evidence="6 8" id="KW-1133">Transmembrane helix</keyword>
<evidence type="ECO:0000256" key="3">
    <source>
        <dbReference type="ARBA" id="ARBA00022448"/>
    </source>
</evidence>
<feature type="transmembrane region" description="Helical" evidence="8">
    <location>
        <begin position="446"/>
        <end position="469"/>
    </location>
</feature>
<evidence type="ECO:0000256" key="4">
    <source>
        <dbReference type="ARBA" id="ARBA00022475"/>
    </source>
</evidence>
<evidence type="ECO:0000256" key="1">
    <source>
        <dbReference type="ARBA" id="ARBA00004651"/>
    </source>
</evidence>
<dbReference type="InterPro" id="IPR050144">
    <property type="entry name" value="AAE_transporter"/>
</dbReference>
<keyword evidence="11" id="KW-1185">Reference proteome</keyword>
<evidence type="ECO:0000256" key="8">
    <source>
        <dbReference type="SAM" id="Phobius"/>
    </source>
</evidence>
<gene>
    <name evidence="10" type="ORF">ACEZDG_01780</name>
</gene>
<feature type="transmembrane region" description="Helical" evidence="8">
    <location>
        <begin position="378"/>
        <end position="395"/>
    </location>
</feature>
<reference evidence="10 11" key="1">
    <citation type="submission" date="2024-09" db="EMBL/GenBank/DDBJ databases">
        <authorList>
            <person name="Lee S.D."/>
        </authorList>
    </citation>
    <scope>NUCLEOTIDE SEQUENCE [LARGE SCALE GENOMIC DNA]</scope>
    <source>
        <strain evidence="10 11">N1-1</strain>
    </source>
</reference>
<dbReference type="Pfam" id="PF02080">
    <property type="entry name" value="TrkA_C"/>
    <property type="match status" value="1"/>
</dbReference>
<dbReference type="NCBIfam" id="TIGR01625">
    <property type="entry name" value="YidE_YbjL_dupl"/>
    <property type="match status" value="2"/>
</dbReference>
<feature type="transmembrane region" description="Helical" evidence="8">
    <location>
        <begin position="6"/>
        <end position="26"/>
    </location>
</feature>
<evidence type="ECO:0000256" key="5">
    <source>
        <dbReference type="ARBA" id="ARBA00022692"/>
    </source>
</evidence>
<sequence>MRQFLIDYPYVTLFGVIALGSLLGLVKFGPVRLGAAGVLFAGLAVGALDKGVGPAVPTALSVEGLALYVYTVGLESGPAFFREVGRQLPVMLGAIVALVVTALAVGWGGHALFGISGPFLAGGYAGIGTTTPGLAAAQAASDDPTQPAVGYAIGYPLAIIVTILFLSVLAKRRPWPARRDPGNGLPDRLATVTVVVERGVRLSQVPGVAAGRLLVSAYQPVGGQTAVALDLELLHPGEQVVLVGGEEDVAIGVAFLGARAAHHLLDTREQVDYRRILVTNPALAGHTVAELGLGERFGAKASRLRRGDVDLLVHDDLVVQLDDRIRVVAPRGEAEKINRYLGDREGSASEVSAVSLGLGLCLGFLIGIPSITVGSTKLALGAAAGPLLMGMFLGWRRRTGPLVWTLPTRANLTLRQIGLLLFLAIVGLTSGYAFRVNAFSLFGLKLVALLLVGAVLSYSLLLVVCRLLGQSRERAMGLLAGYVGNPALTAHANAQVRDSRINTGYSTLFALAILVKIICIQLIVGL</sequence>
<proteinExistence type="inferred from homology"/>